<sequence length="65" mass="7449">MVPLSCSRPVSLSKAISQSSQLPQVTKQDIMKLMEIQDNARKEKCFRDSEWDLQFHVQVALATQK</sequence>
<dbReference type="EMBL" id="LR590464">
    <property type="protein sequence ID" value="VTP80075.1"/>
    <property type="molecule type" value="Genomic_DNA"/>
</dbReference>
<protein>
    <submittedName>
        <fullName evidence="1">DNA-binding transcriptional repressor ExuR</fullName>
    </submittedName>
</protein>
<gene>
    <name evidence="1" type="ORF">NCTC13032_06471</name>
</gene>
<reference evidence="1 2" key="1">
    <citation type="submission" date="2019-05" db="EMBL/GenBank/DDBJ databases">
        <authorList>
            <consortium name="Pathogen Informatics"/>
        </authorList>
    </citation>
    <scope>NUCLEOTIDE SEQUENCE [LARGE SCALE GENOMIC DNA]</scope>
    <source>
        <strain evidence="1 2">NCTC13032</strain>
    </source>
</reference>
<name>A0A4U9ISV5_9ENTR</name>
<evidence type="ECO:0000313" key="2">
    <source>
        <dbReference type="Proteomes" id="UP000310719"/>
    </source>
</evidence>
<proteinExistence type="predicted"/>
<accession>A0A4U9ISV5</accession>
<keyword evidence="1" id="KW-0238">DNA-binding</keyword>
<evidence type="ECO:0000313" key="1">
    <source>
        <dbReference type="EMBL" id="VTP80075.1"/>
    </source>
</evidence>
<organism evidence="1 2">
    <name type="scientific">Leclercia adecarboxylata</name>
    <dbReference type="NCBI Taxonomy" id="83655"/>
    <lineage>
        <taxon>Bacteria</taxon>
        <taxon>Pseudomonadati</taxon>
        <taxon>Pseudomonadota</taxon>
        <taxon>Gammaproteobacteria</taxon>
        <taxon>Enterobacterales</taxon>
        <taxon>Enterobacteriaceae</taxon>
        <taxon>Leclercia</taxon>
    </lineage>
</organism>
<dbReference type="Proteomes" id="UP000310719">
    <property type="component" value="Chromosome"/>
</dbReference>
<dbReference type="GO" id="GO:0003677">
    <property type="term" value="F:DNA binding"/>
    <property type="evidence" value="ECO:0007669"/>
    <property type="project" value="UniProtKB-KW"/>
</dbReference>
<dbReference type="AlphaFoldDB" id="A0A4U9ISV5"/>